<name>A0ABD0PCK5_CIRMR</name>
<keyword evidence="2" id="KW-1185">Reference proteome</keyword>
<dbReference type="AlphaFoldDB" id="A0ABD0PCK5"/>
<dbReference type="Proteomes" id="UP001529510">
    <property type="component" value="Unassembled WGS sequence"/>
</dbReference>
<dbReference type="InterPro" id="IPR036857">
    <property type="entry name" value="Thyroglobulin_1_sf"/>
</dbReference>
<protein>
    <recommendedName>
        <fullName evidence="3">Thyroglobulin</fullName>
    </recommendedName>
</protein>
<evidence type="ECO:0000313" key="2">
    <source>
        <dbReference type="Proteomes" id="UP001529510"/>
    </source>
</evidence>
<feature type="non-terminal residue" evidence="1">
    <location>
        <position position="1"/>
    </location>
</feature>
<dbReference type="SUPFAM" id="SSF57610">
    <property type="entry name" value="Thyroglobulin type-1 domain"/>
    <property type="match status" value="1"/>
</dbReference>
<feature type="non-terminal residue" evidence="1">
    <location>
        <position position="60"/>
    </location>
</feature>
<sequence length="60" mass="6601">PGWCSLQKTLALQREIGVGYEPQCVQDGQLFSPLQCDLSYCWNCQQLAPSAAQDKPQSAT</sequence>
<gene>
    <name evidence="1" type="ORF">M9458_032114</name>
</gene>
<accession>A0ABD0PCK5</accession>
<organism evidence="1 2">
    <name type="scientific">Cirrhinus mrigala</name>
    <name type="common">Mrigala</name>
    <dbReference type="NCBI Taxonomy" id="683832"/>
    <lineage>
        <taxon>Eukaryota</taxon>
        <taxon>Metazoa</taxon>
        <taxon>Chordata</taxon>
        <taxon>Craniata</taxon>
        <taxon>Vertebrata</taxon>
        <taxon>Euteleostomi</taxon>
        <taxon>Actinopterygii</taxon>
        <taxon>Neopterygii</taxon>
        <taxon>Teleostei</taxon>
        <taxon>Ostariophysi</taxon>
        <taxon>Cypriniformes</taxon>
        <taxon>Cyprinidae</taxon>
        <taxon>Labeoninae</taxon>
        <taxon>Labeonini</taxon>
        <taxon>Cirrhinus</taxon>
    </lineage>
</organism>
<evidence type="ECO:0008006" key="3">
    <source>
        <dbReference type="Google" id="ProtNLM"/>
    </source>
</evidence>
<comment type="caution">
    <text evidence="1">The sequence shown here is derived from an EMBL/GenBank/DDBJ whole genome shotgun (WGS) entry which is preliminary data.</text>
</comment>
<proteinExistence type="predicted"/>
<evidence type="ECO:0000313" key="1">
    <source>
        <dbReference type="EMBL" id="KAL0171803.1"/>
    </source>
</evidence>
<dbReference type="EMBL" id="JAMKFB020000016">
    <property type="protein sequence ID" value="KAL0171803.1"/>
    <property type="molecule type" value="Genomic_DNA"/>
</dbReference>
<reference evidence="1 2" key="1">
    <citation type="submission" date="2024-05" db="EMBL/GenBank/DDBJ databases">
        <title>Genome sequencing and assembly of Indian major carp, Cirrhinus mrigala (Hamilton, 1822).</title>
        <authorList>
            <person name="Mohindra V."/>
            <person name="Chowdhury L.M."/>
            <person name="Lal K."/>
            <person name="Jena J.K."/>
        </authorList>
    </citation>
    <scope>NUCLEOTIDE SEQUENCE [LARGE SCALE GENOMIC DNA]</scope>
    <source>
        <strain evidence="1">CM1030</strain>
        <tissue evidence="1">Blood</tissue>
    </source>
</reference>